<evidence type="ECO:0000259" key="4">
    <source>
        <dbReference type="Pfam" id="PF01345"/>
    </source>
</evidence>
<protein>
    <recommendedName>
        <fullName evidence="8">DUF11 domain-containing protein</fullName>
    </recommendedName>
</protein>
<dbReference type="Proteomes" id="UP001501578">
    <property type="component" value="Unassembled WGS sequence"/>
</dbReference>
<evidence type="ECO:0000256" key="2">
    <source>
        <dbReference type="SAM" id="MobiDB-lite"/>
    </source>
</evidence>
<dbReference type="InterPro" id="IPR001434">
    <property type="entry name" value="OmcB-like_DUF11"/>
</dbReference>
<feature type="chain" id="PRO_5046650043" description="DUF11 domain-containing protein" evidence="3">
    <location>
        <begin position="42"/>
        <end position="433"/>
    </location>
</feature>
<dbReference type="Pfam" id="PF01345">
    <property type="entry name" value="DUF11"/>
    <property type="match status" value="1"/>
</dbReference>
<feature type="domain" description="DUF11" evidence="4">
    <location>
        <begin position="326"/>
        <end position="422"/>
    </location>
</feature>
<dbReference type="Pfam" id="PF16472">
    <property type="entry name" value="DUF5050"/>
    <property type="match status" value="1"/>
</dbReference>
<proteinExistence type="inferred from homology"/>
<evidence type="ECO:0000313" key="6">
    <source>
        <dbReference type="EMBL" id="GAA0936750.1"/>
    </source>
</evidence>
<dbReference type="RefSeq" id="WP_343951979.1">
    <property type="nucleotide sequence ID" value="NZ_BAAAHQ010000023.1"/>
</dbReference>
<sequence length="433" mass="43910">MIIVRRRTRNHGHLLRRPVGAAATLALAAAGLVALSAPAQAAFPGGNGRIYFVDQSTDPDKEIYSINPDGTGLTKLTDNADADSNAAVNAANTRIAFTRFSDSAVQVWTMNVDGSAQTRLTDGPSVRDAAIDWSPDGTKIVYTAGNGRLTVVAADGSGSTEFGVGGSTPAWSPDGTKIAYSSAGNISTVNADGTNETQLTSFTGSDRGNKPDWSPDGSRIVFGFSGATQQIHVMNADGSGQANLSGDSTSSGAPYWSPDGTKIAYTSDGDPFTMNADGSGKSALAVVSGFQFTTDWAPVPGQVPTSADLDVDLAAVPQLGLLVPALRYTVTARNAGPGAVVTAKVTATLPNGRTATNLSPGCTTSPGVVTCTYSGIAKGQSASSTFRLPIGLLNLGGVTVTATRTASAPADPNPANDSGSATCTVISIVLAVC</sequence>
<organism evidence="6 7">
    <name type="scientific">Nonomuraea longicatena</name>
    <dbReference type="NCBI Taxonomy" id="83682"/>
    <lineage>
        <taxon>Bacteria</taxon>
        <taxon>Bacillati</taxon>
        <taxon>Actinomycetota</taxon>
        <taxon>Actinomycetes</taxon>
        <taxon>Streptosporangiales</taxon>
        <taxon>Streptosporangiaceae</taxon>
        <taxon>Nonomuraea</taxon>
    </lineage>
</organism>
<dbReference type="PANTHER" id="PTHR36842:SF1">
    <property type="entry name" value="PROTEIN TOLB"/>
    <property type="match status" value="1"/>
</dbReference>
<dbReference type="InterPro" id="IPR011042">
    <property type="entry name" value="6-blade_b-propeller_TolB-like"/>
</dbReference>
<feature type="region of interest" description="Disordered" evidence="2">
    <location>
        <begin position="191"/>
        <end position="212"/>
    </location>
</feature>
<evidence type="ECO:0000259" key="5">
    <source>
        <dbReference type="Pfam" id="PF16472"/>
    </source>
</evidence>
<evidence type="ECO:0008006" key="8">
    <source>
        <dbReference type="Google" id="ProtNLM"/>
    </source>
</evidence>
<dbReference type="InterPro" id="IPR011659">
    <property type="entry name" value="WD40"/>
</dbReference>
<evidence type="ECO:0000313" key="7">
    <source>
        <dbReference type="Proteomes" id="UP001501578"/>
    </source>
</evidence>
<comment type="similarity">
    <text evidence="1">Belongs to the TolB family.</text>
</comment>
<evidence type="ECO:0000256" key="1">
    <source>
        <dbReference type="ARBA" id="ARBA00009820"/>
    </source>
</evidence>
<dbReference type="Gene3D" id="2.120.10.30">
    <property type="entry name" value="TolB, C-terminal domain"/>
    <property type="match status" value="2"/>
</dbReference>
<feature type="compositionally biased region" description="Polar residues" evidence="2">
    <location>
        <begin position="191"/>
        <end position="206"/>
    </location>
</feature>
<accession>A0ABP4ALH7</accession>
<dbReference type="SUPFAM" id="SSF69304">
    <property type="entry name" value="Tricorn protease N-terminal domain"/>
    <property type="match status" value="1"/>
</dbReference>
<feature type="domain" description="Prolow-density lipoprotein receptor-related protein 1-like beta-propeller" evidence="5">
    <location>
        <begin position="47"/>
        <end position="247"/>
    </location>
</feature>
<keyword evidence="7" id="KW-1185">Reference proteome</keyword>
<name>A0ABP4ALH7_9ACTN</name>
<dbReference type="InterPro" id="IPR032485">
    <property type="entry name" value="LRP1-like_beta_prop"/>
</dbReference>
<dbReference type="EMBL" id="BAAAHQ010000023">
    <property type="protein sequence ID" value="GAA0936750.1"/>
    <property type="molecule type" value="Genomic_DNA"/>
</dbReference>
<gene>
    <name evidence="6" type="ORF">GCM10009560_45650</name>
</gene>
<feature type="signal peptide" evidence="3">
    <location>
        <begin position="1"/>
        <end position="41"/>
    </location>
</feature>
<dbReference type="Pfam" id="PF07676">
    <property type="entry name" value="PD40"/>
    <property type="match status" value="1"/>
</dbReference>
<comment type="caution">
    <text evidence="6">The sequence shown here is derived from an EMBL/GenBank/DDBJ whole genome shotgun (WGS) entry which is preliminary data.</text>
</comment>
<keyword evidence="3" id="KW-0732">Signal</keyword>
<dbReference type="PANTHER" id="PTHR36842">
    <property type="entry name" value="PROTEIN TOLB HOMOLOG"/>
    <property type="match status" value="1"/>
</dbReference>
<reference evidence="7" key="1">
    <citation type="journal article" date="2019" name="Int. J. Syst. Evol. Microbiol.">
        <title>The Global Catalogue of Microorganisms (GCM) 10K type strain sequencing project: providing services to taxonomists for standard genome sequencing and annotation.</title>
        <authorList>
            <consortium name="The Broad Institute Genomics Platform"/>
            <consortium name="The Broad Institute Genome Sequencing Center for Infectious Disease"/>
            <person name="Wu L."/>
            <person name="Ma J."/>
        </authorList>
    </citation>
    <scope>NUCLEOTIDE SEQUENCE [LARGE SCALE GENOMIC DNA]</scope>
    <source>
        <strain evidence="7">JCM 11136</strain>
    </source>
</reference>
<evidence type="ECO:0000256" key="3">
    <source>
        <dbReference type="SAM" id="SignalP"/>
    </source>
</evidence>